<evidence type="ECO:0000313" key="1">
    <source>
        <dbReference type="EMBL" id="HIT41439.1"/>
    </source>
</evidence>
<dbReference type="Proteomes" id="UP000886860">
    <property type="component" value="Unassembled WGS sequence"/>
</dbReference>
<name>A0A9D1KF21_9FIRM</name>
<dbReference type="SUPFAM" id="SSF52467">
    <property type="entry name" value="DHS-like NAD/FAD-binding domain"/>
    <property type="match status" value="1"/>
</dbReference>
<reference evidence="1" key="1">
    <citation type="submission" date="2020-10" db="EMBL/GenBank/DDBJ databases">
        <authorList>
            <person name="Gilroy R."/>
        </authorList>
    </citation>
    <scope>NUCLEOTIDE SEQUENCE</scope>
    <source>
        <strain evidence="1">CHK123-3438</strain>
    </source>
</reference>
<reference evidence="1" key="2">
    <citation type="journal article" date="2021" name="PeerJ">
        <title>Extensive microbial diversity within the chicken gut microbiome revealed by metagenomics and culture.</title>
        <authorList>
            <person name="Gilroy R."/>
            <person name="Ravi A."/>
            <person name="Getino M."/>
            <person name="Pursley I."/>
            <person name="Horton D.L."/>
            <person name="Alikhan N.F."/>
            <person name="Baker D."/>
            <person name="Gharbi K."/>
            <person name="Hall N."/>
            <person name="Watson M."/>
            <person name="Adriaenssens E.M."/>
            <person name="Foster-Nyarko E."/>
            <person name="Jarju S."/>
            <person name="Secka A."/>
            <person name="Antonio M."/>
            <person name="Oren A."/>
            <person name="Chaudhuri R.R."/>
            <person name="La Ragione R."/>
            <person name="Hildebrand F."/>
            <person name="Pallen M.J."/>
        </authorList>
    </citation>
    <scope>NUCLEOTIDE SEQUENCE</scope>
    <source>
        <strain evidence="1">CHK123-3438</strain>
    </source>
</reference>
<dbReference type="EMBL" id="DVKS01000081">
    <property type="protein sequence ID" value="HIT41439.1"/>
    <property type="molecule type" value="Genomic_DNA"/>
</dbReference>
<dbReference type="InterPro" id="IPR029035">
    <property type="entry name" value="DHS-like_NAD/FAD-binding_dom"/>
</dbReference>
<evidence type="ECO:0008006" key="3">
    <source>
        <dbReference type="Google" id="ProtNLM"/>
    </source>
</evidence>
<accession>A0A9D1KF21</accession>
<gene>
    <name evidence="1" type="ORF">IAB60_04925</name>
</gene>
<protein>
    <recommendedName>
        <fullName evidence="3">NAD-dependent protein deacetylase, SIR2 family</fullName>
    </recommendedName>
</protein>
<evidence type="ECO:0000313" key="2">
    <source>
        <dbReference type="Proteomes" id="UP000886860"/>
    </source>
</evidence>
<comment type="caution">
    <text evidence="1">The sequence shown here is derived from an EMBL/GenBank/DDBJ whole genome shotgun (WGS) entry which is preliminary data.</text>
</comment>
<proteinExistence type="predicted"/>
<dbReference type="AlphaFoldDB" id="A0A9D1KF21"/>
<organism evidence="1 2">
    <name type="scientific">Candidatus Caccovicinus merdipullorum</name>
    <dbReference type="NCBI Taxonomy" id="2840724"/>
    <lineage>
        <taxon>Bacteria</taxon>
        <taxon>Bacillati</taxon>
        <taxon>Bacillota</taxon>
        <taxon>Clostridia</taxon>
        <taxon>Eubacteriales</taxon>
        <taxon>Candidatus Caccovicinus</taxon>
    </lineage>
</organism>
<sequence>MDKENIYKELKEQLAGAEKVLVGIGGEWKIPENADPVRISEVREGYQQLYELIKEKDYFIVTTLTDGEIWETELNRDRIVAPCGNRHLYQCRSACVKEVWKETELSEKVCPHCKGPLVENTIQAENYVEEGYLPMWKTYQTWLSATLNRKLLVLELGEGFRTPTVIRWPFEKTVFFNQKSRMFRIHEHLYQVSQEIGERATPVAANSLSFIKGKF</sequence>